<comment type="caution">
    <text evidence="2">The sequence shown here is derived from an EMBL/GenBank/DDBJ whole genome shotgun (WGS) entry which is preliminary data.</text>
</comment>
<proteinExistence type="predicted"/>
<feature type="domain" description="LUD" evidence="1">
    <location>
        <begin position="117"/>
        <end position="217"/>
    </location>
</feature>
<dbReference type="InterPro" id="IPR024185">
    <property type="entry name" value="FTHF_cligase-like_sf"/>
</dbReference>
<evidence type="ECO:0000259" key="1">
    <source>
        <dbReference type="Pfam" id="PF02589"/>
    </source>
</evidence>
<dbReference type="EMBL" id="JAAIVB010000034">
    <property type="protein sequence ID" value="NEX61173.1"/>
    <property type="molecule type" value="Genomic_DNA"/>
</dbReference>
<dbReference type="SUPFAM" id="SSF100950">
    <property type="entry name" value="NagB/RpiA/CoA transferase-like"/>
    <property type="match status" value="1"/>
</dbReference>
<reference evidence="2 3" key="1">
    <citation type="submission" date="2020-02" db="EMBL/GenBank/DDBJ databases">
        <authorList>
            <person name="Kim M.K."/>
        </authorList>
    </citation>
    <scope>NUCLEOTIDE SEQUENCE [LARGE SCALE GENOMIC DNA]</scope>
    <source>
        <strain evidence="2 3">17J57-3</strain>
    </source>
</reference>
<keyword evidence="3" id="KW-1185">Reference proteome</keyword>
<dbReference type="RefSeq" id="WP_163962112.1">
    <property type="nucleotide sequence ID" value="NZ_JAAIVB010000034.1"/>
</dbReference>
<evidence type="ECO:0000313" key="2">
    <source>
        <dbReference type="EMBL" id="NEX61173.1"/>
    </source>
</evidence>
<dbReference type="InterPro" id="IPR003741">
    <property type="entry name" value="LUD_dom"/>
</dbReference>
<organism evidence="2 3">
    <name type="scientific">Noviherbaspirillum galbum</name>
    <dbReference type="NCBI Taxonomy" id="2709383"/>
    <lineage>
        <taxon>Bacteria</taxon>
        <taxon>Pseudomonadati</taxon>
        <taxon>Pseudomonadota</taxon>
        <taxon>Betaproteobacteria</taxon>
        <taxon>Burkholderiales</taxon>
        <taxon>Oxalobacteraceae</taxon>
        <taxon>Noviherbaspirillum</taxon>
    </lineage>
</organism>
<gene>
    <name evidence="2" type="ORF">G3574_08785</name>
</gene>
<name>A0A6B3SK69_9BURK</name>
<sequence>MDTSAARQAILNRIRRAQGRPEQPASGERQAADDYLAQHARGPMPDIGTDVVARFREQALRMSDTVSEVAASAQVPAEVAAYLDGIAVARRAIAWRTLSGLPWREAGMEVECRPPSNDDLVGITGAFCAIAETGTLMLLSGPDTWSSASLLPETHVAILPASRIVASMEDAFALARSERGGLPRAVNFISGPSRTGDIEQTIVLGAHGPYRVHVILVRDE</sequence>
<dbReference type="Pfam" id="PF02589">
    <property type="entry name" value="LUD_dom"/>
    <property type="match status" value="1"/>
</dbReference>
<dbReference type="Gene3D" id="3.40.50.10420">
    <property type="entry name" value="NagB/RpiA/CoA transferase-like"/>
    <property type="match status" value="1"/>
</dbReference>
<dbReference type="PANTHER" id="PTHR43682:SF1">
    <property type="entry name" value="LACTATE UTILIZATION PROTEIN C"/>
    <property type="match status" value="1"/>
</dbReference>
<dbReference type="Proteomes" id="UP000482155">
    <property type="component" value="Unassembled WGS sequence"/>
</dbReference>
<dbReference type="PANTHER" id="PTHR43682">
    <property type="entry name" value="LACTATE UTILIZATION PROTEIN C"/>
    <property type="match status" value="1"/>
</dbReference>
<dbReference type="AlphaFoldDB" id="A0A6B3SK69"/>
<dbReference type="InterPro" id="IPR037171">
    <property type="entry name" value="NagB/RpiA_transferase-like"/>
</dbReference>
<protein>
    <submittedName>
        <fullName evidence="2">Lactate utilization protein C</fullName>
    </submittedName>
</protein>
<evidence type="ECO:0000313" key="3">
    <source>
        <dbReference type="Proteomes" id="UP000482155"/>
    </source>
</evidence>
<accession>A0A6B3SK69</accession>